<dbReference type="Gene3D" id="3.20.20.190">
    <property type="entry name" value="Phosphatidylinositol (PI) phosphodiesterase"/>
    <property type="match status" value="1"/>
</dbReference>
<dbReference type="PROSITE" id="PS51704">
    <property type="entry name" value="GP_PDE"/>
    <property type="match status" value="1"/>
</dbReference>
<feature type="domain" description="GP-PDE" evidence="2">
    <location>
        <begin position="53"/>
        <end position="283"/>
    </location>
</feature>
<reference evidence="3" key="1">
    <citation type="submission" date="2022-03" db="EMBL/GenBank/DDBJ databases">
        <title>Identification of a novel bacterium isolated from mangrove sediments.</title>
        <authorList>
            <person name="Pan X."/>
        </authorList>
    </citation>
    <scope>NUCLEOTIDE SEQUENCE</scope>
    <source>
        <strain evidence="3">B1949</strain>
    </source>
</reference>
<accession>A0ABT0BJB5</accession>
<dbReference type="SUPFAM" id="SSF51695">
    <property type="entry name" value="PLC-like phosphodiesterases"/>
    <property type="match status" value="1"/>
</dbReference>
<dbReference type="RefSeq" id="WP_244023999.1">
    <property type="nucleotide sequence ID" value="NZ_JALHLF010000152.1"/>
</dbReference>
<keyword evidence="4" id="KW-1185">Reference proteome</keyword>
<feature type="chain" id="PRO_5045601832" evidence="1">
    <location>
        <begin position="30"/>
        <end position="306"/>
    </location>
</feature>
<dbReference type="Pfam" id="PF03009">
    <property type="entry name" value="GDPD"/>
    <property type="match status" value="1"/>
</dbReference>
<feature type="signal peptide" evidence="1">
    <location>
        <begin position="1"/>
        <end position="29"/>
    </location>
</feature>
<dbReference type="Proteomes" id="UP001162881">
    <property type="component" value="Unassembled WGS sequence"/>
</dbReference>
<evidence type="ECO:0000313" key="3">
    <source>
        <dbReference type="EMBL" id="MCJ2184814.1"/>
    </source>
</evidence>
<dbReference type="EMBL" id="JALHLF010000152">
    <property type="protein sequence ID" value="MCJ2184814.1"/>
    <property type="molecule type" value="Genomic_DNA"/>
</dbReference>
<name>A0ABT0BJB5_9SPHN</name>
<sequence>MPLARFFAPRAAAAGFAALVSLLALPALAAPFCGASARLERLEALRRDPHGPVMIAAHRAGHLQAPENSLAAVDEGVAAGTDFIEIDVRVTSDGVPYVMHDHTLDRTTTGTGPNAQLTYRQLRALRLKGDGSAVPTLQDVLMRSCGKVLVDLDMKTDKVAPVIAVVESLGMVDQVVVFDSDSDTLRAARALQPALAVMTRLRAGLALSQINRGLAPITQVHGDPASLTPAAHAAIAAIPARIWANALGDVDAAMARHDASTCVRLGALRAMGVSMIQTDYPALLRATLQTCGLSGALPSSPTPSAG</sequence>
<protein>
    <submittedName>
        <fullName evidence="3">Glycerophosphodiester phosphodiesterase family protein</fullName>
    </submittedName>
</protein>
<dbReference type="InterPro" id="IPR017946">
    <property type="entry name" value="PLC-like_Pdiesterase_TIM-brl"/>
</dbReference>
<comment type="caution">
    <text evidence="3">The sequence shown here is derived from an EMBL/GenBank/DDBJ whole genome shotgun (WGS) entry which is preliminary data.</text>
</comment>
<organism evidence="3 4">
    <name type="scientific">Novosphingobium organovorum</name>
    <dbReference type="NCBI Taxonomy" id="2930092"/>
    <lineage>
        <taxon>Bacteria</taxon>
        <taxon>Pseudomonadati</taxon>
        <taxon>Pseudomonadota</taxon>
        <taxon>Alphaproteobacteria</taxon>
        <taxon>Sphingomonadales</taxon>
        <taxon>Sphingomonadaceae</taxon>
        <taxon>Novosphingobium</taxon>
    </lineage>
</organism>
<dbReference type="PANTHER" id="PTHR46320">
    <property type="entry name" value="GLYCEROPHOSPHODIESTER PHOSPHODIESTERASE 1"/>
    <property type="match status" value="1"/>
</dbReference>
<dbReference type="CDD" id="cd08566">
    <property type="entry name" value="GDPD_AtGDE_like"/>
    <property type="match status" value="1"/>
</dbReference>
<dbReference type="InterPro" id="IPR030395">
    <property type="entry name" value="GP_PDE_dom"/>
</dbReference>
<evidence type="ECO:0000256" key="1">
    <source>
        <dbReference type="SAM" id="SignalP"/>
    </source>
</evidence>
<proteinExistence type="predicted"/>
<evidence type="ECO:0000313" key="4">
    <source>
        <dbReference type="Proteomes" id="UP001162881"/>
    </source>
</evidence>
<gene>
    <name evidence="3" type="ORF">MTR62_19270</name>
</gene>
<evidence type="ECO:0000259" key="2">
    <source>
        <dbReference type="PROSITE" id="PS51704"/>
    </source>
</evidence>
<keyword evidence="1" id="KW-0732">Signal</keyword>
<dbReference type="PANTHER" id="PTHR46320:SF1">
    <property type="entry name" value="GLYCEROPHOSPHODIESTER PHOSPHODIESTERASE 1"/>
    <property type="match status" value="1"/>
</dbReference>